<protein>
    <submittedName>
        <fullName evidence="2">NAD(P)H-dependent FMN reductase</fullName>
    </submittedName>
</protein>
<dbReference type="RefSeq" id="WP_008548356.1">
    <property type="nucleotide sequence ID" value="NZ_FPBD01000003.1"/>
</dbReference>
<dbReference type="InterPro" id="IPR005025">
    <property type="entry name" value="FMN_Rdtase-like_dom"/>
</dbReference>
<sequence length="196" mass="21732">MKPKILVFSGSTRKGSYNKMLAALVAKHLTIANADVTTISLADYPLPIYDGDLEDETGIPENAFKLRKLIETHHGIFIASPEYNSSITPLLKNTLDWISRIQLPEEEPLQLFHTSVYAVGGASPGAHGSLRGLMHLRTIMEVSLGCLVLPEMISINFAGKSFDENGDLTKDHQIKRLHKLIERFVSEASHVKLQDN</sequence>
<organism evidence="2 3">
    <name type="scientific">Pseudovibrio denitrificans</name>
    <dbReference type="NCBI Taxonomy" id="258256"/>
    <lineage>
        <taxon>Bacteria</taxon>
        <taxon>Pseudomonadati</taxon>
        <taxon>Pseudomonadota</taxon>
        <taxon>Alphaproteobacteria</taxon>
        <taxon>Hyphomicrobiales</taxon>
        <taxon>Stappiaceae</taxon>
        <taxon>Pseudovibrio</taxon>
    </lineage>
</organism>
<dbReference type="Gene3D" id="3.40.50.360">
    <property type="match status" value="1"/>
</dbReference>
<dbReference type="SUPFAM" id="SSF52218">
    <property type="entry name" value="Flavoproteins"/>
    <property type="match status" value="1"/>
</dbReference>
<dbReference type="PANTHER" id="PTHR30543">
    <property type="entry name" value="CHROMATE REDUCTASE"/>
    <property type="match status" value="1"/>
</dbReference>
<dbReference type="GO" id="GO:0010181">
    <property type="term" value="F:FMN binding"/>
    <property type="evidence" value="ECO:0007669"/>
    <property type="project" value="TreeGrafter"/>
</dbReference>
<reference evidence="3" key="1">
    <citation type="submission" date="2016-10" db="EMBL/GenBank/DDBJ databases">
        <authorList>
            <person name="Varghese N."/>
            <person name="Submissions S."/>
        </authorList>
    </citation>
    <scope>NUCLEOTIDE SEQUENCE [LARGE SCALE GENOMIC DNA]</scope>
    <source>
        <strain evidence="3">DSM 17465</strain>
    </source>
</reference>
<dbReference type="GO" id="GO:0016491">
    <property type="term" value="F:oxidoreductase activity"/>
    <property type="evidence" value="ECO:0007669"/>
    <property type="project" value="InterPro"/>
</dbReference>
<feature type="domain" description="NADPH-dependent FMN reductase-like" evidence="1">
    <location>
        <begin position="3"/>
        <end position="157"/>
    </location>
</feature>
<dbReference type="AlphaFoldDB" id="A0A1I7AY42"/>
<keyword evidence="3" id="KW-1185">Reference proteome</keyword>
<dbReference type="Pfam" id="PF03358">
    <property type="entry name" value="FMN_red"/>
    <property type="match status" value="1"/>
</dbReference>
<gene>
    <name evidence="2" type="ORF">SAMN05444141_103466</name>
</gene>
<proteinExistence type="predicted"/>
<dbReference type="GO" id="GO:0005829">
    <property type="term" value="C:cytosol"/>
    <property type="evidence" value="ECO:0007669"/>
    <property type="project" value="TreeGrafter"/>
</dbReference>
<dbReference type="PANTHER" id="PTHR30543:SF21">
    <property type="entry name" value="NAD(P)H-DEPENDENT FMN REDUCTASE LOT6"/>
    <property type="match status" value="1"/>
</dbReference>
<dbReference type="InterPro" id="IPR029039">
    <property type="entry name" value="Flavoprotein-like_sf"/>
</dbReference>
<accession>A0A1I7AY42</accession>
<evidence type="ECO:0000313" key="2">
    <source>
        <dbReference type="EMBL" id="SFT79870.1"/>
    </source>
</evidence>
<name>A0A1I7AY42_9HYPH</name>
<dbReference type="Proteomes" id="UP000183371">
    <property type="component" value="Unassembled WGS sequence"/>
</dbReference>
<evidence type="ECO:0000313" key="3">
    <source>
        <dbReference type="Proteomes" id="UP000183371"/>
    </source>
</evidence>
<dbReference type="EMBL" id="FPBD01000003">
    <property type="protein sequence ID" value="SFT79870.1"/>
    <property type="molecule type" value="Genomic_DNA"/>
</dbReference>
<evidence type="ECO:0000259" key="1">
    <source>
        <dbReference type="Pfam" id="PF03358"/>
    </source>
</evidence>
<dbReference type="InterPro" id="IPR050712">
    <property type="entry name" value="NAD(P)H-dep_reductase"/>
</dbReference>